<dbReference type="SUPFAM" id="SSF55781">
    <property type="entry name" value="GAF domain-like"/>
    <property type="match status" value="1"/>
</dbReference>
<dbReference type="InterPro" id="IPR014757">
    <property type="entry name" value="Tscrpt_reg_IclR_C"/>
</dbReference>
<evidence type="ECO:0000313" key="6">
    <source>
        <dbReference type="EMBL" id="RCK32212.1"/>
    </source>
</evidence>
<evidence type="ECO:0000256" key="2">
    <source>
        <dbReference type="ARBA" id="ARBA00023125"/>
    </source>
</evidence>
<dbReference type="PROSITE" id="PS51078">
    <property type="entry name" value="ICLR_ED"/>
    <property type="match status" value="1"/>
</dbReference>
<dbReference type="SUPFAM" id="SSF46785">
    <property type="entry name" value="Winged helix' DNA-binding domain"/>
    <property type="match status" value="1"/>
</dbReference>
<evidence type="ECO:0000259" key="5">
    <source>
        <dbReference type="PROSITE" id="PS51078"/>
    </source>
</evidence>
<dbReference type="InterPro" id="IPR029016">
    <property type="entry name" value="GAF-like_dom_sf"/>
</dbReference>
<dbReference type="InterPro" id="IPR005471">
    <property type="entry name" value="Tscrpt_reg_IclR_N"/>
</dbReference>
<keyword evidence="1" id="KW-0805">Transcription regulation</keyword>
<sequence length="252" mass="28094">MKEGQTRTRARGIDRAFDILDHLRDVRTSQRPAEIAQALGAPTSTIYDLIGTLLDHGMLEVTDANGSVFLGRRVYFLGLAYSDYFDLTRQAATVLDEITASTKETSQFCMLDGGKYTVALQREGSRPFRIKADVGQRTSIPWTASGRLLLGHLSDDEIRDLIPEEDFILPDGTRMDIDAYIAEIRKAHHEQFFSFDSIVDTFTHCFAAPVYDRKGICAATVCIVAPKEDARENYQLYMNALKTAGAKLSQGN</sequence>
<dbReference type="Proteomes" id="UP000253226">
    <property type="component" value="Unassembled WGS sequence"/>
</dbReference>
<dbReference type="Gene3D" id="1.10.10.10">
    <property type="entry name" value="Winged helix-like DNA-binding domain superfamily/Winged helix DNA-binding domain"/>
    <property type="match status" value="1"/>
</dbReference>
<gene>
    <name evidence="6" type="ORF">TH19_20060</name>
</gene>
<dbReference type="RefSeq" id="WP_114104009.1">
    <property type="nucleotide sequence ID" value="NZ_JPWF01000017.1"/>
</dbReference>
<keyword evidence="3" id="KW-0804">Transcription</keyword>
<organism evidence="6 7">
    <name type="scientific">Thalassospira profundimaris</name>
    <dbReference type="NCBI Taxonomy" id="502049"/>
    <lineage>
        <taxon>Bacteria</taxon>
        <taxon>Pseudomonadati</taxon>
        <taxon>Pseudomonadota</taxon>
        <taxon>Alphaproteobacteria</taxon>
        <taxon>Rhodospirillales</taxon>
        <taxon>Thalassospiraceae</taxon>
        <taxon>Thalassospira</taxon>
    </lineage>
</organism>
<dbReference type="Gene3D" id="3.30.450.40">
    <property type="match status" value="1"/>
</dbReference>
<dbReference type="GO" id="GO:0003700">
    <property type="term" value="F:DNA-binding transcription factor activity"/>
    <property type="evidence" value="ECO:0007669"/>
    <property type="project" value="TreeGrafter"/>
</dbReference>
<dbReference type="Pfam" id="PF09339">
    <property type="entry name" value="HTH_IclR"/>
    <property type="match status" value="1"/>
</dbReference>
<keyword evidence="2" id="KW-0238">DNA-binding</keyword>
<dbReference type="InterPro" id="IPR050707">
    <property type="entry name" value="HTH_MetabolicPath_Reg"/>
</dbReference>
<dbReference type="EMBL" id="JPWF01000017">
    <property type="protein sequence ID" value="RCK32212.1"/>
    <property type="molecule type" value="Genomic_DNA"/>
</dbReference>
<name>A0A367W241_9PROT</name>
<dbReference type="GO" id="GO:0045892">
    <property type="term" value="P:negative regulation of DNA-templated transcription"/>
    <property type="evidence" value="ECO:0007669"/>
    <property type="project" value="TreeGrafter"/>
</dbReference>
<comment type="caution">
    <text evidence="6">The sequence shown here is derived from an EMBL/GenBank/DDBJ whole genome shotgun (WGS) entry which is preliminary data.</text>
</comment>
<accession>A0A367W241</accession>
<dbReference type="SMART" id="SM00346">
    <property type="entry name" value="HTH_ICLR"/>
    <property type="match status" value="1"/>
</dbReference>
<proteinExistence type="predicted"/>
<dbReference type="GO" id="GO:0003677">
    <property type="term" value="F:DNA binding"/>
    <property type="evidence" value="ECO:0007669"/>
    <property type="project" value="UniProtKB-KW"/>
</dbReference>
<evidence type="ECO:0000256" key="1">
    <source>
        <dbReference type="ARBA" id="ARBA00023015"/>
    </source>
</evidence>
<dbReference type="PROSITE" id="PS51077">
    <property type="entry name" value="HTH_ICLR"/>
    <property type="match status" value="1"/>
</dbReference>
<dbReference type="Pfam" id="PF01614">
    <property type="entry name" value="IclR_C"/>
    <property type="match status" value="1"/>
</dbReference>
<dbReference type="OrthoDB" id="9790046at2"/>
<dbReference type="PANTHER" id="PTHR30136:SF35">
    <property type="entry name" value="HTH-TYPE TRANSCRIPTIONAL REGULATOR RV1719"/>
    <property type="match status" value="1"/>
</dbReference>
<evidence type="ECO:0000313" key="7">
    <source>
        <dbReference type="Proteomes" id="UP000253226"/>
    </source>
</evidence>
<protein>
    <submittedName>
        <fullName evidence="6">IclR family transcriptional regulator</fullName>
    </submittedName>
</protein>
<dbReference type="AlphaFoldDB" id="A0A367W241"/>
<dbReference type="InterPro" id="IPR036388">
    <property type="entry name" value="WH-like_DNA-bd_sf"/>
</dbReference>
<reference evidence="6 7" key="1">
    <citation type="submission" date="2014-07" db="EMBL/GenBank/DDBJ databases">
        <title>Draft genome sequence of Thalassospira profundimaris 35.</title>
        <authorList>
            <person name="Lai Q."/>
            <person name="Shao Z."/>
        </authorList>
    </citation>
    <scope>NUCLEOTIDE SEQUENCE [LARGE SCALE GENOMIC DNA]</scope>
    <source>
        <strain evidence="6 7">35</strain>
    </source>
</reference>
<dbReference type="InterPro" id="IPR036390">
    <property type="entry name" value="WH_DNA-bd_sf"/>
</dbReference>
<evidence type="ECO:0000256" key="3">
    <source>
        <dbReference type="ARBA" id="ARBA00023163"/>
    </source>
</evidence>
<evidence type="ECO:0000259" key="4">
    <source>
        <dbReference type="PROSITE" id="PS51077"/>
    </source>
</evidence>
<dbReference type="PANTHER" id="PTHR30136">
    <property type="entry name" value="HELIX-TURN-HELIX TRANSCRIPTIONAL REGULATOR, ICLR FAMILY"/>
    <property type="match status" value="1"/>
</dbReference>
<feature type="domain" description="IclR-ED" evidence="5">
    <location>
        <begin position="73"/>
        <end position="252"/>
    </location>
</feature>
<feature type="domain" description="HTH iclR-type" evidence="4">
    <location>
        <begin position="10"/>
        <end position="72"/>
    </location>
</feature>